<keyword evidence="2" id="KW-1185">Reference proteome</keyword>
<evidence type="ECO:0000313" key="2">
    <source>
        <dbReference type="Proteomes" id="UP000265419"/>
    </source>
</evidence>
<evidence type="ECO:0000313" key="1">
    <source>
        <dbReference type="EMBL" id="RII41880.1"/>
    </source>
</evidence>
<gene>
    <name evidence="1" type="ORF">DWB68_10155</name>
</gene>
<comment type="caution">
    <text evidence="1">The sequence shown here is derived from an EMBL/GenBank/DDBJ whole genome shotgun (WGS) entry which is preliminary data.</text>
</comment>
<reference evidence="1 2" key="1">
    <citation type="submission" date="2018-07" db="EMBL/GenBank/DDBJ databases">
        <title>Arthrobacter sp. nov., isolated from raw cow's milk with high bacterial count.</title>
        <authorList>
            <person name="Hahne J."/>
            <person name="Isele D."/>
            <person name="Lipski A."/>
        </authorList>
    </citation>
    <scope>NUCLEOTIDE SEQUENCE [LARGE SCALE GENOMIC DNA]</scope>
    <source>
        <strain evidence="1 2">JZ R-35</strain>
    </source>
</reference>
<name>A0A399J9X9_9MICC</name>
<proteinExistence type="predicted"/>
<sequence>MDEQQMIRLVRRTVADPDGALFDDQAVTDALAMFAADSDAHRVKLAAADLLDQIAVSEVMVSKKITTQDLSTDGTAVSKELREHAKRLRTEVATEKAQDDPNVGFFHVIPDGASARLEGEEWSAWPR</sequence>
<dbReference type="RefSeq" id="WP_119425030.1">
    <property type="nucleotide sequence ID" value="NZ_QQXK01000019.1"/>
</dbReference>
<dbReference type="EMBL" id="QQXK01000019">
    <property type="protein sequence ID" value="RII41880.1"/>
    <property type="molecule type" value="Genomic_DNA"/>
</dbReference>
<dbReference type="AlphaFoldDB" id="A0A399J9X9"/>
<organism evidence="1 2">
    <name type="scientific">Galactobacter valiniphilus</name>
    <dbReference type="NCBI Taxonomy" id="2676122"/>
    <lineage>
        <taxon>Bacteria</taxon>
        <taxon>Bacillati</taxon>
        <taxon>Actinomycetota</taxon>
        <taxon>Actinomycetes</taxon>
        <taxon>Micrococcales</taxon>
        <taxon>Micrococcaceae</taxon>
        <taxon>Galactobacter</taxon>
    </lineage>
</organism>
<protein>
    <submittedName>
        <fullName evidence="1">Uncharacterized protein</fullName>
    </submittedName>
</protein>
<dbReference type="Proteomes" id="UP000265419">
    <property type="component" value="Unassembled WGS sequence"/>
</dbReference>
<accession>A0A399J9X9</accession>